<evidence type="ECO:0000256" key="10">
    <source>
        <dbReference type="PROSITE-ProRule" id="PRU00042"/>
    </source>
</evidence>
<dbReference type="InterPro" id="IPR022755">
    <property type="entry name" value="Znf_C2H2_jaz"/>
</dbReference>
<dbReference type="SUPFAM" id="SSF57667">
    <property type="entry name" value="beta-beta-alpha zinc fingers"/>
    <property type="match status" value="1"/>
</dbReference>
<accession>A0A4P9Y7Y2</accession>
<keyword evidence="13" id="KW-1185">Reference proteome</keyword>
<evidence type="ECO:0000256" key="7">
    <source>
        <dbReference type="ARBA" id="ARBA00022833"/>
    </source>
</evidence>
<evidence type="ECO:0000259" key="11">
    <source>
        <dbReference type="PROSITE" id="PS50157"/>
    </source>
</evidence>
<dbReference type="PROSITE" id="PS50157">
    <property type="entry name" value="ZINC_FINGER_C2H2_2"/>
    <property type="match status" value="1"/>
</dbReference>
<sequence>MGRLRRSRVHKGIRDLKRSYRTRARTKDLDQVAEDLKPEAKEKILSRPADPDLPGMGKYTCVECAREFISEAALKEHCRGKTHKKRMKLIKETPYTLEEAERAAGLG</sequence>
<dbReference type="InterPro" id="IPR013087">
    <property type="entry name" value="Znf_C2H2_type"/>
</dbReference>
<dbReference type="FunFam" id="3.30.160.60:FF:000299">
    <property type="entry name" value="Zinc finger protein 593"/>
    <property type="match status" value="1"/>
</dbReference>
<evidence type="ECO:0000256" key="3">
    <source>
        <dbReference type="ARBA" id="ARBA00022490"/>
    </source>
</evidence>
<keyword evidence="8" id="KW-0539">Nucleus</keyword>
<feature type="domain" description="C2H2-type" evidence="11">
    <location>
        <begin position="59"/>
        <end position="88"/>
    </location>
</feature>
<evidence type="ECO:0000256" key="2">
    <source>
        <dbReference type="ARBA" id="ARBA00004496"/>
    </source>
</evidence>
<comment type="similarity">
    <text evidence="9">Belongs to the ZNF593/BUD20 C2H2-type zinc-finger protein family.</text>
</comment>
<evidence type="ECO:0000256" key="4">
    <source>
        <dbReference type="ARBA" id="ARBA00022517"/>
    </source>
</evidence>
<name>A0A4P9Y7Y2_9FUNG</name>
<protein>
    <recommendedName>
        <fullName evidence="11">C2H2-type domain-containing protein</fullName>
    </recommendedName>
</protein>
<proteinExistence type="inferred from homology"/>
<dbReference type="InterPro" id="IPR036236">
    <property type="entry name" value="Znf_C2H2_sf"/>
</dbReference>
<dbReference type="Pfam" id="PF12171">
    <property type="entry name" value="zf-C2H2_jaz"/>
    <property type="match status" value="1"/>
</dbReference>
<feature type="non-terminal residue" evidence="12">
    <location>
        <position position="107"/>
    </location>
</feature>
<organism evidence="12 13">
    <name type="scientific">Piptocephalis cylindrospora</name>
    <dbReference type="NCBI Taxonomy" id="1907219"/>
    <lineage>
        <taxon>Eukaryota</taxon>
        <taxon>Fungi</taxon>
        <taxon>Fungi incertae sedis</taxon>
        <taxon>Zoopagomycota</taxon>
        <taxon>Zoopagomycotina</taxon>
        <taxon>Zoopagomycetes</taxon>
        <taxon>Zoopagales</taxon>
        <taxon>Piptocephalidaceae</taxon>
        <taxon>Piptocephalis</taxon>
    </lineage>
</organism>
<evidence type="ECO:0000313" key="12">
    <source>
        <dbReference type="EMBL" id="RKP15266.1"/>
    </source>
</evidence>
<dbReference type="InterPro" id="IPR003604">
    <property type="entry name" value="Matrin/U1-like-C_Znf_C2H2"/>
</dbReference>
<keyword evidence="5" id="KW-0479">Metal-binding</keyword>
<evidence type="ECO:0000256" key="6">
    <source>
        <dbReference type="ARBA" id="ARBA00022771"/>
    </source>
</evidence>
<dbReference type="GO" id="GO:0003676">
    <property type="term" value="F:nucleic acid binding"/>
    <property type="evidence" value="ECO:0007669"/>
    <property type="project" value="InterPro"/>
</dbReference>
<keyword evidence="6 10" id="KW-0863">Zinc-finger</keyword>
<dbReference type="GO" id="GO:0042254">
    <property type="term" value="P:ribosome biogenesis"/>
    <property type="evidence" value="ECO:0007669"/>
    <property type="project" value="UniProtKB-KW"/>
</dbReference>
<dbReference type="Gene3D" id="3.30.160.60">
    <property type="entry name" value="Classic Zinc Finger"/>
    <property type="match status" value="1"/>
</dbReference>
<dbReference type="InterPro" id="IPR051879">
    <property type="entry name" value="C2H2-ZF_Maturation_Protein"/>
</dbReference>
<dbReference type="Proteomes" id="UP000267251">
    <property type="component" value="Unassembled WGS sequence"/>
</dbReference>
<evidence type="ECO:0000256" key="9">
    <source>
        <dbReference type="ARBA" id="ARBA00038064"/>
    </source>
</evidence>
<evidence type="ECO:0000256" key="5">
    <source>
        <dbReference type="ARBA" id="ARBA00022723"/>
    </source>
</evidence>
<dbReference type="GO" id="GO:0005737">
    <property type="term" value="C:cytoplasm"/>
    <property type="evidence" value="ECO:0007669"/>
    <property type="project" value="UniProtKB-SubCell"/>
</dbReference>
<dbReference type="GO" id="GO:0008270">
    <property type="term" value="F:zinc ion binding"/>
    <property type="evidence" value="ECO:0007669"/>
    <property type="project" value="UniProtKB-KW"/>
</dbReference>
<dbReference type="OrthoDB" id="24683at2759"/>
<evidence type="ECO:0000313" key="13">
    <source>
        <dbReference type="Proteomes" id="UP000267251"/>
    </source>
</evidence>
<keyword evidence="7" id="KW-0862">Zinc</keyword>
<evidence type="ECO:0000256" key="8">
    <source>
        <dbReference type="ARBA" id="ARBA00023242"/>
    </source>
</evidence>
<evidence type="ECO:0000256" key="1">
    <source>
        <dbReference type="ARBA" id="ARBA00004123"/>
    </source>
</evidence>
<dbReference type="SMART" id="SM00451">
    <property type="entry name" value="ZnF_U1"/>
    <property type="match status" value="1"/>
</dbReference>
<gene>
    <name evidence="12" type="ORF">BJ684DRAFT_3863</name>
</gene>
<keyword evidence="3" id="KW-0963">Cytoplasm</keyword>
<dbReference type="PROSITE" id="PS00028">
    <property type="entry name" value="ZINC_FINGER_C2H2_1"/>
    <property type="match status" value="1"/>
</dbReference>
<dbReference type="GO" id="GO:0043021">
    <property type="term" value="F:ribonucleoprotein complex binding"/>
    <property type="evidence" value="ECO:0007669"/>
    <property type="project" value="UniProtKB-ARBA"/>
</dbReference>
<reference evidence="13" key="1">
    <citation type="journal article" date="2018" name="Nat. Microbiol.">
        <title>Leveraging single-cell genomics to expand the fungal tree of life.</title>
        <authorList>
            <person name="Ahrendt S.R."/>
            <person name="Quandt C.A."/>
            <person name="Ciobanu D."/>
            <person name="Clum A."/>
            <person name="Salamov A."/>
            <person name="Andreopoulos B."/>
            <person name="Cheng J.F."/>
            <person name="Woyke T."/>
            <person name="Pelin A."/>
            <person name="Henrissat B."/>
            <person name="Reynolds N.K."/>
            <person name="Benny G.L."/>
            <person name="Smith M.E."/>
            <person name="James T.Y."/>
            <person name="Grigoriev I.V."/>
        </authorList>
    </citation>
    <scope>NUCLEOTIDE SEQUENCE [LARGE SCALE GENOMIC DNA]</scope>
</reference>
<keyword evidence="4" id="KW-0690">Ribosome biogenesis</keyword>
<dbReference type="PANTHER" id="PTHR46095:SF1">
    <property type="entry name" value="ZINC FINGER PROTEIN 593"/>
    <property type="match status" value="1"/>
</dbReference>
<comment type="subcellular location">
    <subcellularLocation>
        <location evidence="2">Cytoplasm</location>
    </subcellularLocation>
    <subcellularLocation>
        <location evidence="1">Nucleus</location>
    </subcellularLocation>
</comment>
<dbReference type="GO" id="GO:0005634">
    <property type="term" value="C:nucleus"/>
    <property type="evidence" value="ECO:0007669"/>
    <property type="project" value="UniProtKB-SubCell"/>
</dbReference>
<dbReference type="AlphaFoldDB" id="A0A4P9Y7Y2"/>
<dbReference type="EMBL" id="KZ987744">
    <property type="protein sequence ID" value="RKP15266.1"/>
    <property type="molecule type" value="Genomic_DNA"/>
</dbReference>
<dbReference type="PANTHER" id="PTHR46095">
    <property type="entry name" value="ZINC FINGER PROTEIN 593"/>
    <property type="match status" value="1"/>
</dbReference>